<protein>
    <submittedName>
        <fullName evidence="5 6">HTH-type transcriptional regulator YdfH</fullName>
    </submittedName>
</protein>
<dbReference type="EMBL" id="CYSC01000041">
    <property type="protein sequence ID" value="CUH73721.1"/>
    <property type="molecule type" value="Genomic_DNA"/>
</dbReference>
<dbReference type="InterPro" id="IPR036388">
    <property type="entry name" value="WH-like_DNA-bd_sf"/>
</dbReference>
<keyword evidence="1" id="KW-0805">Transcription regulation</keyword>
<dbReference type="CDD" id="cd07377">
    <property type="entry name" value="WHTH_GntR"/>
    <property type="match status" value="1"/>
</dbReference>
<dbReference type="SMART" id="SM00345">
    <property type="entry name" value="HTH_GNTR"/>
    <property type="match status" value="1"/>
</dbReference>
<reference evidence="6 8" key="1">
    <citation type="submission" date="2015-09" db="EMBL/GenBank/DDBJ databases">
        <authorList>
            <consortium name="Swine Surveillance"/>
        </authorList>
    </citation>
    <scope>NUCLEOTIDE SEQUENCE [LARGE SCALE GENOMIC DNA]</scope>
    <source>
        <strain evidence="6 8">5120</strain>
    </source>
</reference>
<dbReference type="Proteomes" id="UP000051887">
    <property type="component" value="Unassembled WGS sequence"/>
</dbReference>
<reference evidence="5 7" key="2">
    <citation type="submission" date="2015-09" db="EMBL/GenBank/DDBJ databases">
        <authorList>
            <person name="Rodrigo-Torres L."/>
            <person name="Arahal D.R."/>
        </authorList>
    </citation>
    <scope>NUCLEOTIDE SEQUENCE [LARGE SCALE GENOMIC DNA]</scope>
    <source>
        <strain evidence="5 7">CECT 5118</strain>
    </source>
</reference>
<dbReference type="SUPFAM" id="SSF46785">
    <property type="entry name" value="Winged helix' DNA-binding domain"/>
    <property type="match status" value="1"/>
</dbReference>
<evidence type="ECO:0000313" key="7">
    <source>
        <dbReference type="Proteomes" id="UP000051086"/>
    </source>
</evidence>
<dbReference type="GO" id="GO:0003700">
    <property type="term" value="F:DNA-binding transcription factor activity"/>
    <property type="evidence" value="ECO:0007669"/>
    <property type="project" value="InterPro"/>
</dbReference>
<dbReference type="InterPro" id="IPR008920">
    <property type="entry name" value="TF_FadR/GntR_C"/>
</dbReference>
<evidence type="ECO:0000256" key="1">
    <source>
        <dbReference type="ARBA" id="ARBA00023015"/>
    </source>
</evidence>
<dbReference type="SUPFAM" id="SSF48008">
    <property type="entry name" value="GntR ligand-binding domain-like"/>
    <property type="match status" value="1"/>
</dbReference>
<dbReference type="GO" id="GO:0003677">
    <property type="term" value="F:DNA binding"/>
    <property type="evidence" value="ECO:0007669"/>
    <property type="project" value="UniProtKB-KW"/>
</dbReference>
<dbReference type="PROSITE" id="PS50949">
    <property type="entry name" value="HTH_GNTR"/>
    <property type="match status" value="1"/>
</dbReference>
<dbReference type="Gene3D" id="1.20.120.530">
    <property type="entry name" value="GntR ligand-binding domain-like"/>
    <property type="match status" value="1"/>
</dbReference>
<dbReference type="AlphaFoldDB" id="A0A0P1G4P7"/>
<dbReference type="Gene3D" id="1.10.10.10">
    <property type="entry name" value="Winged helix-like DNA-binding domain superfamily/Winged helix DNA-binding domain"/>
    <property type="match status" value="1"/>
</dbReference>
<dbReference type="PANTHER" id="PTHR43537:SF24">
    <property type="entry name" value="GLUCONATE OPERON TRANSCRIPTIONAL REPRESSOR"/>
    <property type="match status" value="1"/>
</dbReference>
<dbReference type="Pfam" id="PF00392">
    <property type="entry name" value="GntR"/>
    <property type="match status" value="1"/>
</dbReference>
<dbReference type="PANTHER" id="PTHR43537">
    <property type="entry name" value="TRANSCRIPTIONAL REGULATOR, GNTR FAMILY"/>
    <property type="match status" value="1"/>
</dbReference>
<evidence type="ECO:0000313" key="6">
    <source>
        <dbReference type="EMBL" id="CUH73721.1"/>
    </source>
</evidence>
<dbReference type="InterPro" id="IPR000524">
    <property type="entry name" value="Tscrpt_reg_HTH_GntR"/>
</dbReference>
<dbReference type="EMBL" id="CYSB01000038">
    <property type="protein sequence ID" value="CUH69076.1"/>
    <property type="molecule type" value="Genomic_DNA"/>
</dbReference>
<dbReference type="InterPro" id="IPR036390">
    <property type="entry name" value="WH_DNA-bd_sf"/>
</dbReference>
<dbReference type="RefSeq" id="WP_058244853.1">
    <property type="nucleotide sequence ID" value="NZ_CYSB01000038.1"/>
</dbReference>
<accession>A0A0P1G4P7</accession>
<keyword evidence="3" id="KW-0804">Transcription</keyword>
<gene>
    <name evidence="6" type="primary">ydfH_8</name>
    <name evidence="5" type="synonym">ydfH_3</name>
    <name evidence="5" type="ORF">TL5118_03035</name>
    <name evidence="6" type="ORF">TL5120_03533</name>
</gene>
<feature type="domain" description="HTH gntR-type" evidence="4">
    <location>
        <begin position="1"/>
        <end position="67"/>
    </location>
</feature>
<dbReference type="InterPro" id="IPR011711">
    <property type="entry name" value="GntR_C"/>
</dbReference>
<organism evidence="6 8">
    <name type="scientific">Thalassovita autumnalis</name>
    <dbReference type="NCBI Taxonomy" id="2072972"/>
    <lineage>
        <taxon>Bacteria</taxon>
        <taxon>Pseudomonadati</taxon>
        <taxon>Pseudomonadota</taxon>
        <taxon>Alphaproteobacteria</taxon>
        <taxon>Rhodobacterales</taxon>
        <taxon>Roseobacteraceae</taxon>
        <taxon>Thalassovita</taxon>
    </lineage>
</organism>
<evidence type="ECO:0000313" key="5">
    <source>
        <dbReference type="EMBL" id="CUH69076.1"/>
    </source>
</evidence>
<dbReference type="Proteomes" id="UP000051086">
    <property type="component" value="Unassembled WGS sequence"/>
</dbReference>
<sequence>MQAQHIADQLKSALLRGEFAPGAKLKQEVLASRFGASRIPVRDAFALLAQMGLITLVPNKGAHVISMSRSDLREAIDLRVMLETDALRRAVGNFSQSQLAHLEQVQKHSDIDAHGPNWAEGDRTFHAALYAPSGRPRQIAIIDQLRIACQIQIAAYGALPSRTEDWLEDHRLMVEAVAAGGSETAVTHLERHLREAEAHLLDVMPPDA</sequence>
<proteinExistence type="predicted"/>
<name>A0A0P1G4P7_9RHOB</name>
<keyword evidence="2" id="KW-0238">DNA-binding</keyword>
<keyword evidence="7" id="KW-1185">Reference proteome</keyword>
<evidence type="ECO:0000313" key="8">
    <source>
        <dbReference type="Proteomes" id="UP000051887"/>
    </source>
</evidence>
<evidence type="ECO:0000259" key="4">
    <source>
        <dbReference type="PROSITE" id="PS50949"/>
    </source>
</evidence>
<dbReference type="SMART" id="SM00895">
    <property type="entry name" value="FCD"/>
    <property type="match status" value="1"/>
</dbReference>
<evidence type="ECO:0000256" key="2">
    <source>
        <dbReference type="ARBA" id="ARBA00023125"/>
    </source>
</evidence>
<evidence type="ECO:0000256" key="3">
    <source>
        <dbReference type="ARBA" id="ARBA00023163"/>
    </source>
</evidence>
<dbReference type="Pfam" id="PF07729">
    <property type="entry name" value="FCD"/>
    <property type="match status" value="1"/>
</dbReference>